<comment type="similarity">
    <text evidence="1">Belongs to the GST superfamily. NadH family.</text>
</comment>
<dbReference type="EC" id="5.99.1.4" evidence="1"/>
<protein>
    <recommendedName>
        <fullName evidence="1">2-hydroxychromene-2-carboxylate isomerase</fullName>
        <ecNumber evidence="1">5.99.1.4</ecNumber>
    </recommendedName>
</protein>
<dbReference type="PANTHER" id="PTHR42943:SF2">
    <property type="entry name" value="GLUTATHIONE S-TRANSFERASE KAPPA 1"/>
    <property type="match status" value="1"/>
</dbReference>
<accession>A0ABU5E4P7</accession>
<dbReference type="SUPFAM" id="SSF52833">
    <property type="entry name" value="Thioredoxin-like"/>
    <property type="match status" value="1"/>
</dbReference>
<keyword evidence="1" id="KW-0413">Isomerase</keyword>
<gene>
    <name evidence="3" type="ORF">SMD27_00125</name>
</gene>
<evidence type="ECO:0000313" key="3">
    <source>
        <dbReference type="EMBL" id="MDY0881236.1"/>
    </source>
</evidence>
<reference evidence="3 4" key="1">
    <citation type="journal article" date="2016" name="Antonie Van Leeuwenhoek">
        <title>Dongia soli sp. nov., isolated from soil from Dokdo, Korea.</title>
        <authorList>
            <person name="Kim D.U."/>
            <person name="Lee H."/>
            <person name="Kim H."/>
            <person name="Kim S.G."/>
            <person name="Ka J.O."/>
        </authorList>
    </citation>
    <scope>NUCLEOTIDE SEQUENCE [LARGE SCALE GENOMIC DNA]</scope>
    <source>
        <strain evidence="3 4">D78</strain>
    </source>
</reference>
<organism evidence="3 4">
    <name type="scientific">Dongia soli</name>
    <dbReference type="NCBI Taxonomy" id="600628"/>
    <lineage>
        <taxon>Bacteria</taxon>
        <taxon>Pseudomonadati</taxon>
        <taxon>Pseudomonadota</taxon>
        <taxon>Alphaproteobacteria</taxon>
        <taxon>Rhodospirillales</taxon>
        <taxon>Dongiaceae</taxon>
        <taxon>Dongia</taxon>
    </lineage>
</organism>
<sequence>MQVDFYYAIDSRYSYLAATQIPSLETEFGVTIGWKPLQFDALMKARGDHPYDGRARNGQYDATYRNVDVHRWANYYKVPLVEPDWDGIWDRIALAAVAALRFDVGQIMSFALFGAVMQDQATPKSDGDIAHIAKRAGLDGDKIVAAIDEPETVQLHQQHLADAVALGIFGVPSFVIGNDVFWGNDRLVLLRHRLNSRVLL</sequence>
<comment type="caution">
    <text evidence="3">The sequence shown here is derived from an EMBL/GenBank/DDBJ whole genome shotgun (WGS) entry which is preliminary data.</text>
</comment>
<proteinExistence type="inferred from homology"/>
<dbReference type="EMBL" id="JAXCLW010000001">
    <property type="protein sequence ID" value="MDY0881236.1"/>
    <property type="molecule type" value="Genomic_DNA"/>
</dbReference>
<evidence type="ECO:0000256" key="1">
    <source>
        <dbReference type="PIRNR" id="PIRNR006386"/>
    </source>
</evidence>
<feature type="domain" description="DSBA-like thioredoxin" evidence="2">
    <location>
        <begin position="2"/>
        <end position="194"/>
    </location>
</feature>
<dbReference type="InterPro" id="IPR014440">
    <property type="entry name" value="HCCAis_GSTk"/>
</dbReference>
<dbReference type="InterPro" id="IPR036249">
    <property type="entry name" value="Thioredoxin-like_sf"/>
</dbReference>
<dbReference type="InterPro" id="IPR001853">
    <property type="entry name" value="DSBA-like_thioredoxin_dom"/>
</dbReference>
<dbReference type="Pfam" id="PF01323">
    <property type="entry name" value="DSBA"/>
    <property type="match status" value="1"/>
</dbReference>
<dbReference type="Gene3D" id="3.40.30.10">
    <property type="entry name" value="Glutaredoxin"/>
    <property type="match status" value="1"/>
</dbReference>
<comment type="catalytic activity">
    <reaction evidence="1">
        <text>2-hydroxychromene-2-carboxylate = (3E)-4-(2-hydroxyphenyl)-2-oxobut-3-enoate</text>
        <dbReference type="Rhea" id="RHEA:27401"/>
        <dbReference type="ChEBI" id="CHEBI:59350"/>
        <dbReference type="ChEBI" id="CHEBI:59353"/>
        <dbReference type="EC" id="5.99.1.4"/>
    </reaction>
</comment>
<dbReference type="PANTHER" id="PTHR42943">
    <property type="entry name" value="GLUTATHIONE S-TRANSFERASE KAPPA"/>
    <property type="match status" value="1"/>
</dbReference>
<name>A0ABU5E4P7_9PROT</name>
<dbReference type="Proteomes" id="UP001279642">
    <property type="component" value="Unassembled WGS sequence"/>
</dbReference>
<evidence type="ECO:0000259" key="2">
    <source>
        <dbReference type="Pfam" id="PF01323"/>
    </source>
</evidence>
<evidence type="ECO:0000313" key="4">
    <source>
        <dbReference type="Proteomes" id="UP001279642"/>
    </source>
</evidence>
<dbReference type="InterPro" id="IPR051924">
    <property type="entry name" value="GST_Kappa/NadH"/>
</dbReference>
<keyword evidence="4" id="KW-1185">Reference proteome</keyword>
<dbReference type="RefSeq" id="WP_320506309.1">
    <property type="nucleotide sequence ID" value="NZ_JAXCLW010000001.1"/>
</dbReference>
<dbReference type="PIRSF" id="PIRSF006386">
    <property type="entry name" value="HCCAis_GSTk"/>
    <property type="match status" value="1"/>
</dbReference>